<dbReference type="SUPFAM" id="SSF54975">
    <property type="entry name" value="Acylphosphatase/BLUF domain-like"/>
    <property type="match status" value="1"/>
</dbReference>
<dbReference type="PANTHER" id="PTHR47268">
    <property type="entry name" value="ACYLPHOSPHATASE"/>
    <property type="match status" value="1"/>
</dbReference>
<dbReference type="Pfam" id="PF00708">
    <property type="entry name" value="Acylphosphatase"/>
    <property type="match status" value="1"/>
</dbReference>
<dbReference type="PROSITE" id="PS00150">
    <property type="entry name" value="ACYLPHOSPHATASE_1"/>
    <property type="match status" value="1"/>
</dbReference>
<evidence type="ECO:0000256" key="1">
    <source>
        <dbReference type="ARBA" id="ARBA00005614"/>
    </source>
</evidence>
<dbReference type="PANTHER" id="PTHR47268:SF4">
    <property type="entry name" value="ACYLPHOSPHATASE"/>
    <property type="match status" value="1"/>
</dbReference>
<evidence type="ECO:0000256" key="4">
    <source>
        <dbReference type="ARBA" id="ARBA00047645"/>
    </source>
</evidence>
<reference evidence="8 9" key="1">
    <citation type="submission" date="2019-03" db="EMBL/GenBank/DDBJ databases">
        <title>Genomic Encyclopedia of Type Strains, Phase IV (KMG-IV): sequencing the most valuable type-strain genomes for metagenomic binning, comparative biology and taxonomic classification.</title>
        <authorList>
            <person name="Goeker M."/>
        </authorList>
    </citation>
    <scope>NUCLEOTIDE SEQUENCE [LARGE SCALE GENOMIC DNA]</scope>
    <source>
        <strain evidence="8 9">DSM 25287</strain>
    </source>
</reference>
<feature type="active site" evidence="5">
    <location>
        <position position="38"/>
    </location>
</feature>
<evidence type="ECO:0000256" key="6">
    <source>
        <dbReference type="RuleBase" id="RU004168"/>
    </source>
</evidence>
<keyword evidence="5" id="KW-0378">Hydrolase</keyword>
<evidence type="ECO:0000256" key="5">
    <source>
        <dbReference type="PROSITE-ProRule" id="PRU00520"/>
    </source>
</evidence>
<evidence type="ECO:0000256" key="3">
    <source>
        <dbReference type="ARBA" id="ARBA00015991"/>
    </source>
</evidence>
<dbReference type="Gene3D" id="3.30.70.100">
    <property type="match status" value="1"/>
</dbReference>
<dbReference type="AlphaFoldDB" id="A0A4R2L3W3"/>
<dbReference type="InterPro" id="IPR036046">
    <property type="entry name" value="Acylphosphatase-like_dom_sf"/>
</dbReference>
<keyword evidence="9" id="KW-1185">Reference proteome</keyword>
<dbReference type="PROSITE" id="PS51160">
    <property type="entry name" value="ACYLPHOSPHATASE_3"/>
    <property type="match status" value="1"/>
</dbReference>
<evidence type="ECO:0000256" key="2">
    <source>
        <dbReference type="ARBA" id="ARBA00012150"/>
    </source>
</evidence>
<gene>
    <name evidence="8" type="ORF">EV699_110118</name>
</gene>
<protein>
    <recommendedName>
        <fullName evidence="3 5">acylphosphatase</fullName>
        <ecNumber evidence="2 5">3.6.1.7</ecNumber>
    </recommendedName>
</protein>
<dbReference type="NCBIfam" id="NF011000">
    <property type="entry name" value="PRK14426.1"/>
    <property type="match status" value="1"/>
</dbReference>
<feature type="domain" description="Acylphosphatase-like" evidence="7">
    <location>
        <begin position="5"/>
        <end position="92"/>
    </location>
</feature>
<dbReference type="EMBL" id="SLWY01000010">
    <property type="protein sequence ID" value="TCO81093.1"/>
    <property type="molecule type" value="Genomic_DNA"/>
</dbReference>
<sequence>MATICRLARVRGRVQGVAFRAHTRERALQLGVVGQARNLADGSVEVLACGDEAAVRALCDWLRQGPPRARVDAVEEQAFALPPALPDDFATG</sequence>
<dbReference type="Proteomes" id="UP000295765">
    <property type="component" value="Unassembled WGS sequence"/>
</dbReference>
<dbReference type="OrthoDB" id="5295388at2"/>
<accession>A0A4R2L3W3</accession>
<evidence type="ECO:0000313" key="9">
    <source>
        <dbReference type="Proteomes" id="UP000295765"/>
    </source>
</evidence>
<dbReference type="InterPro" id="IPR017968">
    <property type="entry name" value="Acylphosphatase_CS"/>
</dbReference>
<comment type="similarity">
    <text evidence="1 6">Belongs to the acylphosphatase family.</text>
</comment>
<dbReference type="GO" id="GO:0003998">
    <property type="term" value="F:acylphosphatase activity"/>
    <property type="evidence" value="ECO:0007669"/>
    <property type="project" value="UniProtKB-EC"/>
</dbReference>
<dbReference type="EC" id="3.6.1.7" evidence="2 5"/>
<organism evidence="8 9">
    <name type="scientific">Plasticicumulans lactativorans</name>
    <dbReference type="NCBI Taxonomy" id="1133106"/>
    <lineage>
        <taxon>Bacteria</taxon>
        <taxon>Pseudomonadati</taxon>
        <taxon>Pseudomonadota</taxon>
        <taxon>Gammaproteobacteria</taxon>
        <taxon>Candidatus Competibacteraceae</taxon>
        <taxon>Plasticicumulans</taxon>
    </lineage>
</organism>
<dbReference type="InterPro" id="IPR001792">
    <property type="entry name" value="Acylphosphatase-like_dom"/>
</dbReference>
<evidence type="ECO:0000313" key="8">
    <source>
        <dbReference type="EMBL" id="TCO81093.1"/>
    </source>
</evidence>
<name>A0A4R2L3W3_9GAMM</name>
<comment type="caution">
    <text evidence="8">The sequence shown here is derived from an EMBL/GenBank/DDBJ whole genome shotgun (WGS) entry which is preliminary data.</text>
</comment>
<dbReference type="InterPro" id="IPR020456">
    <property type="entry name" value="Acylphosphatase"/>
</dbReference>
<evidence type="ECO:0000259" key="7">
    <source>
        <dbReference type="PROSITE" id="PS51160"/>
    </source>
</evidence>
<comment type="catalytic activity">
    <reaction evidence="4 5">
        <text>an acyl phosphate + H2O = a carboxylate + phosphate + H(+)</text>
        <dbReference type="Rhea" id="RHEA:14965"/>
        <dbReference type="ChEBI" id="CHEBI:15377"/>
        <dbReference type="ChEBI" id="CHEBI:15378"/>
        <dbReference type="ChEBI" id="CHEBI:29067"/>
        <dbReference type="ChEBI" id="CHEBI:43474"/>
        <dbReference type="ChEBI" id="CHEBI:59918"/>
        <dbReference type="EC" id="3.6.1.7"/>
    </reaction>
</comment>
<proteinExistence type="inferred from homology"/>
<feature type="active site" evidence="5">
    <location>
        <position position="20"/>
    </location>
</feature>
<dbReference type="RefSeq" id="WP_132542317.1">
    <property type="nucleotide sequence ID" value="NZ_SLWY01000010.1"/>
</dbReference>